<feature type="domain" description="Ig-like" evidence="4">
    <location>
        <begin position="1545"/>
        <end position="1624"/>
    </location>
</feature>
<dbReference type="Proteomes" id="UP000190541">
    <property type="component" value="Unassembled WGS sequence"/>
</dbReference>
<protein>
    <submittedName>
        <fullName evidence="5">Conserved repeat domain-containing protein/gliding motility-associated C-terminal domain-containing protein</fullName>
    </submittedName>
</protein>
<evidence type="ECO:0000256" key="1">
    <source>
        <dbReference type="SAM" id="MobiDB-lite"/>
    </source>
</evidence>
<feature type="domain" description="DUF11" evidence="3">
    <location>
        <begin position="2348"/>
        <end position="2445"/>
    </location>
</feature>
<evidence type="ECO:0000259" key="4">
    <source>
        <dbReference type="Pfam" id="PF19081"/>
    </source>
</evidence>
<name>A0A1T5CHT5_9SPHI</name>
<organism evidence="5 6">
    <name type="scientific">Parapedobacter luteus</name>
    <dbReference type="NCBI Taxonomy" id="623280"/>
    <lineage>
        <taxon>Bacteria</taxon>
        <taxon>Pseudomonadati</taxon>
        <taxon>Bacteroidota</taxon>
        <taxon>Sphingobacteriia</taxon>
        <taxon>Sphingobacteriales</taxon>
        <taxon>Sphingobacteriaceae</taxon>
        <taxon>Parapedobacter</taxon>
    </lineage>
</organism>
<dbReference type="InterPro" id="IPR044023">
    <property type="entry name" value="Ig_7"/>
</dbReference>
<feature type="domain" description="DUF11" evidence="3">
    <location>
        <begin position="2221"/>
        <end position="2312"/>
    </location>
</feature>
<gene>
    <name evidence="5" type="ORF">SAMN05660226_02248</name>
</gene>
<proteinExistence type="predicted"/>
<feature type="signal peptide" evidence="2">
    <location>
        <begin position="1"/>
        <end position="27"/>
    </location>
</feature>
<feature type="domain" description="DUF11" evidence="3">
    <location>
        <begin position="2737"/>
        <end position="2836"/>
    </location>
</feature>
<evidence type="ECO:0000313" key="5">
    <source>
        <dbReference type="EMBL" id="SKB59055.1"/>
    </source>
</evidence>
<feature type="domain" description="DUF11" evidence="3">
    <location>
        <begin position="2479"/>
        <end position="2571"/>
    </location>
</feature>
<dbReference type="NCBIfam" id="TIGR01451">
    <property type="entry name" value="B_ant_repeat"/>
    <property type="match status" value="8"/>
</dbReference>
<feature type="domain" description="DUF11" evidence="3">
    <location>
        <begin position="1280"/>
        <end position="1398"/>
    </location>
</feature>
<dbReference type="PANTHER" id="PTHR34819">
    <property type="entry name" value="LARGE CYSTEINE-RICH PERIPLASMIC PROTEIN OMCB"/>
    <property type="match status" value="1"/>
</dbReference>
<keyword evidence="6" id="KW-1185">Reference proteome</keyword>
<feature type="region of interest" description="Disordered" evidence="1">
    <location>
        <begin position="1515"/>
        <end position="1555"/>
    </location>
</feature>
<dbReference type="InterPro" id="IPR047589">
    <property type="entry name" value="DUF11_rpt"/>
</dbReference>
<evidence type="ECO:0000256" key="2">
    <source>
        <dbReference type="SAM" id="SignalP"/>
    </source>
</evidence>
<evidence type="ECO:0000259" key="3">
    <source>
        <dbReference type="Pfam" id="PF01345"/>
    </source>
</evidence>
<dbReference type="STRING" id="623280.SAMN05660226_02248"/>
<feature type="domain" description="Ig-like" evidence="4">
    <location>
        <begin position="1865"/>
        <end position="1944"/>
    </location>
</feature>
<dbReference type="InterPro" id="IPR013783">
    <property type="entry name" value="Ig-like_fold"/>
</dbReference>
<dbReference type="EMBL" id="FUYS01000004">
    <property type="protein sequence ID" value="SKB59055.1"/>
    <property type="molecule type" value="Genomic_DNA"/>
</dbReference>
<dbReference type="Gene3D" id="2.60.40.2810">
    <property type="match status" value="1"/>
</dbReference>
<feature type="domain" description="DUF11" evidence="3">
    <location>
        <begin position="1416"/>
        <end position="1538"/>
    </location>
</feature>
<feature type="compositionally biased region" description="Polar residues" evidence="1">
    <location>
        <begin position="1515"/>
        <end position="1524"/>
    </location>
</feature>
<reference evidence="5 6" key="1">
    <citation type="submission" date="2017-02" db="EMBL/GenBank/DDBJ databases">
        <authorList>
            <person name="Peterson S.W."/>
        </authorList>
    </citation>
    <scope>NUCLEOTIDE SEQUENCE [LARGE SCALE GENOMIC DNA]</scope>
    <source>
        <strain evidence="5 6">DSM 22899</strain>
    </source>
</reference>
<dbReference type="InterPro" id="IPR001434">
    <property type="entry name" value="OmcB-like_DUF11"/>
</dbReference>
<dbReference type="Gene3D" id="2.60.40.740">
    <property type="match status" value="1"/>
</dbReference>
<accession>A0A1T5CHT5</accession>
<keyword evidence="2" id="KW-0732">Signal</keyword>
<dbReference type="NCBIfam" id="TIGR04131">
    <property type="entry name" value="Bac_Flav_CTERM"/>
    <property type="match status" value="1"/>
</dbReference>
<feature type="chain" id="PRO_5013273203" evidence="2">
    <location>
        <begin position="28"/>
        <end position="3151"/>
    </location>
</feature>
<dbReference type="InterPro" id="IPR026341">
    <property type="entry name" value="T9SS_type_B"/>
</dbReference>
<feature type="domain" description="DUF11" evidence="3">
    <location>
        <begin position="2855"/>
        <end position="2965"/>
    </location>
</feature>
<dbReference type="PANTHER" id="PTHR34819:SF3">
    <property type="entry name" value="CELL SURFACE PROTEIN"/>
    <property type="match status" value="1"/>
</dbReference>
<dbReference type="InterPro" id="IPR051172">
    <property type="entry name" value="Chlamydia_OmcB"/>
</dbReference>
<dbReference type="Gene3D" id="2.60.40.10">
    <property type="entry name" value="Immunoglobulins"/>
    <property type="match status" value="1"/>
</dbReference>
<dbReference type="Pfam" id="PF13585">
    <property type="entry name" value="CHU_C"/>
    <property type="match status" value="1"/>
</dbReference>
<dbReference type="Pfam" id="PF01345">
    <property type="entry name" value="DUF11"/>
    <property type="match status" value="8"/>
</dbReference>
<dbReference type="Pfam" id="PF19081">
    <property type="entry name" value="Ig_7"/>
    <property type="match status" value="2"/>
</dbReference>
<dbReference type="Pfam" id="PF17963">
    <property type="entry name" value="Big_9"/>
    <property type="match status" value="1"/>
</dbReference>
<sequence length="3151" mass="326825">MRTLTTLPMRRNLLVCVLFFFTSQLYADDYYWVGGGGNWSDLANHWRLGSPTGSTPSIVPSATDNVFFGSYSGFTAANRTVTLNTNAFCNNMTWEAGVANNPLLSRGGASTLFISGNLILQPSMGYIGNVNVEFTGSAPATLTTNGSFTGIFNININKPGSGLTLLDDLIYTGSTSDNNHGLTLTEGYLNASGKTVSVYNFTSQNNNNRHLDITGGVLTTTRNYYFTGSNKTMDTDGSIFKIGLRLFVDGGEYDTMEAATASPNNDLYGVNNTTFRKLVFTNTSPTSNARIHANNVVDSLVFMGAGHVRSGNNQINYVTIAGNGTVGGANNVIGYMEIAGTLNIIDDGGHVFDTLLVAPNKDIWVRRTITINKYFRAGGAPCDGFTEITGTSDGTINFAAGAVAEIDNVLLTNMAATGSLVPLTVNGIDNEGNTGFIINTPTAASRTLYWVGGPGDWNDRNHWSEESGGDPGACIPFIEDDVVFDGNSGLNGGGTVATTGNTYCRNMTWAAGISGSPIFSVSGNFYMQVYGSVVLNPNVTMNGMLDMRGTEAVTFTTNGSTKGNNRILVRKSAEDPLAGGVTLTDDWTNPSGSFQLNRGHLNLAGKAVNINIFTSNVSNGRHVDMQGSDITVNRWEYRAGNKTLEADNSKLTITGSIYVAGMVTYDAVDVTTGSLNTDNFSVTQTGFRELLFSNPSLVTAARIDGGNIIERLEFMGQGAIAGTGNVIDSLITGENRNLWLAQGSNTINEYFRAVHPDCSGLGEIRSLGTGSTIVFGADADVDVANVYMENITASGGGGTLTLPIAFSGADAGGNAGWTIIPSDGDARYWIGGGGDWNDASHWSTESGGPGGACVPTVANDVYFDANSGFGTTAASRTITVNNGNAYFRNMDWTGAANNPILNRNAAWNMEAWGESIVLNPAVTLNATFQLRGAAATVMTGQTLGNFDLELRKPGGSFTIANDYSNNQTDIFLYEGALIASGIALTVNAIDNENRNNNAVDISGSTVNLAGLWRYSGPTANRMLDVSDAVINTVQFIAQGFTYHQVNIGGTGQDHARFSDIVAGKITFTQTNVISGIGINGTNNQLDTVEYKGGGAIYGTGNTIGTLIFFPGSRYMLTSGTNTTVTNAWFGSGTPCQLTEIWSSNASAVATVIKASGAVDFDYVRLQAIAAVGGAEFAAGSHSLDLGGSTGWDIAPYDGASPIEGLGPDISLADAEFPYTISTAGFFGSPLSRYEWKKDGIVVGTADELVVTEPGEYAIKVDFPDGCMVLDTILIARDSADLVVVKALKDPDQEAYVPGEEVVYTITVTNNGPDDAVNVVVTDQAPEDTEMTAWSATVTAGTVDLPNASGTGNLAETIALLPDGATVVYEVTLATESGRMADLSNTVEVTSPTPDPEPDCDACTTAPLPAAPEASVSVAKVVNPGTQESYIPGEAVAYTITVTNDGPSDAREVVIADTAPAGTAITGWTATVTTGTATLPDASGNGDLNETIAVLPSGAVVTYEITVQTPADYTEDLSNTAAVSSDTEDPDDADNTATTPGLPSVPAAPISDGDQEECAESPLQTLTATATVPDGTTIVWYDAPTGGNVVADASLDAVGTVTYYAEARKGTLASLTRTAVTLTINALPTVVITDPAVACAGSTIDLTAAAVTEGSDVGLTYAYYTDAAGTDVLANPAAVTESGTYYITGTNPATGCRTTMPVVVQFVDRPVVTLIHPDCAPDGTGTITVTNPVGTGFEYSINGVDYQTDPVFENVAPGTYNVTARHVSVSDCVSDVREVTISDRPTTYMPVVIQPDCDSPLGQIILPENPDYEYAVYPVGGTPTYQQSEIFNDVAPGEYLVQMRSVSIDCEAEPVSVTVDEAPIVPDAPVSGGDIAECATAPLQTLTATATAPAEVTITWYDAPTGGNVVASPTLNSVGTVTFFAEASNGTCVSTSRTPVTLTINALPVIDVLDDQVVCGAFTLPDITGTNLTGDKAYYAEAGGAGTRYEIGETITVTGTYTLYQYATTVDGCVAESSFVLTINETPTAGTIGSDQAICYGEVPAELMSTAAGTGTGTVVYRWEMSADGGASWLPVAGAAGAAYQPEALTVTTLFRRITVATASGLTCESAPTDAVEIVVADELFADAGADQSQVNDADFTLAAATPALGAGQWSVVSGTPSTAVSDVNDPAATVSVAPGESVTLRWTVTNGSCAVFDEVTLTHLVRSFSSRKAVVDANGDGVAQAGEALTYTIAVTNTGDVDLTGVTIVDEIPLGTTYIDGSATATGGSFAGDEVAWTINVPAGGTVNVRFSVTVVEDVTGLDDITNTALVADPVAGTQQPFVTISVGAERTFTAAKSVADASGDGLAQAEEELTYSITVENTGDVDLLGVTIRDVIPTGTAYVAGSADADGGVFDDANGRIDWLLDIPFGTSVTVNFGVTVAADLTGIDVIANTAVVSDPADPSGTPREATAPELPVDAARGFTATKSVADASGDGLAQAGEVLTYTVTVTNTGNVALTGVTITDILPAGTTYVEGSADHGGMYDAGGNRLEWTVDVPYGQSVNVRFDVRVPADLTGLPGIANTATVTDAAGTIVPASSPTLPTDARAAFTAAKSVVDASGDGLAQAEEELTYSITVENTGDVDLLGVTIRDVIPTGTAYVAGSADADGGVFDDANGRIDWLLDIPFGTSVTVNFGVTVAADLTGIDVIANTAVVSDPADPSGTPREATAPELPVDAARGFAATKSVADASGDGLAQAGEVLTYTITVVNTGDADLAGLEISDVMPAGTSYVAGTADNGGTFVTAGNRLEWVTDVPRGGTRTVRFDVVVDSDPIGIAEIANTAVVVDPERRTDPVDASAPTLPVEQAATPVSRLAVMKTVDNRTPLVGETVVFTLEVVNNGPDDATGVSVLDKLPSGYTFVSYDASAGTYNEGSGVWSVGRLRNGGRATLRMTVTVNASGEYRNTARIEGNEADPDEEDNEGTVMPTPVHPPQALDDAVSGTSNRALTISVLANDVAGSHPLDAASIELVSQPQHGTVSVGVDGTVVYVSARGYVGEDRFSYRVQDSGGNWSNVAGVVVTVVANPLKVTNIFTPNGDGQNDRFEIVGLEGFDRAELVVFNRWGGEVYRDSDYDNSWGGGDIHEGTYYYILTLHKGNSRQVEKGWVVLKRR</sequence>
<feature type="domain" description="DUF11" evidence="3">
    <location>
        <begin position="2606"/>
        <end position="2703"/>
    </location>
</feature>
<evidence type="ECO:0000313" key="6">
    <source>
        <dbReference type="Proteomes" id="UP000190541"/>
    </source>
</evidence>